<feature type="transmembrane region" description="Helical" evidence="1">
    <location>
        <begin position="159"/>
        <end position="179"/>
    </location>
</feature>
<keyword evidence="1" id="KW-1133">Transmembrane helix</keyword>
<keyword evidence="1" id="KW-0472">Membrane</keyword>
<feature type="transmembrane region" description="Helical" evidence="1">
    <location>
        <begin position="122"/>
        <end position="147"/>
    </location>
</feature>
<feature type="transmembrane region" description="Helical" evidence="1">
    <location>
        <begin position="191"/>
        <end position="210"/>
    </location>
</feature>
<keyword evidence="1" id="KW-0812">Transmembrane</keyword>
<protein>
    <recommendedName>
        <fullName evidence="4">Small-conductance mechanosensitive ion channel</fullName>
    </recommendedName>
</protein>
<dbReference type="AlphaFoldDB" id="A0A554JCK8"/>
<sequence length="231" mass="25109">MNYYNGTYQASLLDSMQNLWFKVVGYLPNILAAIIFLILGWMVAIFLGKIVQKVLLAVKVDTLANRLGLDHLSHRTGRNLSISNFGEWLVKWFFLIGSFIAAADILGLTQVSQFLYTTVFPYFGNVIVACAILLIGMIAANFLSALVKGVVAAGQLHGADALGAVTRWAILILAFLTALDQLKVNTQFIQSLFTAVVAMLALAGGLAFGLGGRDHAKKVLDSIERDLTSDR</sequence>
<comment type="caution">
    <text evidence="2">The sequence shown here is derived from an EMBL/GenBank/DDBJ whole genome shotgun (WGS) entry which is preliminary data.</text>
</comment>
<evidence type="ECO:0000313" key="2">
    <source>
        <dbReference type="EMBL" id="TSC66031.1"/>
    </source>
</evidence>
<feature type="transmembrane region" description="Helical" evidence="1">
    <location>
        <begin position="92"/>
        <end position="116"/>
    </location>
</feature>
<gene>
    <name evidence="2" type="ORF">G01um101477_237</name>
</gene>
<dbReference type="Pfam" id="PF05552">
    <property type="entry name" value="MS_channel_1st_1"/>
    <property type="match status" value="1"/>
</dbReference>
<name>A0A554JCK8_9BACT</name>
<feature type="transmembrane region" description="Helical" evidence="1">
    <location>
        <begin position="26"/>
        <end position="47"/>
    </location>
</feature>
<evidence type="ECO:0000256" key="1">
    <source>
        <dbReference type="SAM" id="Phobius"/>
    </source>
</evidence>
<organism evidence="2 3">
    <name type="scientific">Candidatus Doudnabacteria bacterium Gr01-1014_77</name>
    <dbReference type="NCBI Taxonomy" id="2017133"/>
    <lineage>
        <taxon>Bacteria</taxon>
        <taxon>Candidatus Doudnaibacteriota</taxon>
    </lineage>
</organism>
<evidence type="ECO:0000313" key="3">
    <source>
        <dbReference type="Proteomes" id="UP000319613"/>
    </source>
</evidence>
<proteinExistence type="predicted"/>
<dbReference type="InterPro" id="IPR008910">
    <property type="entry name" value="MSC_TM_helix"/>
</dbReference>
<dbReference type="Gene3D" id="1.10.287.1260">
    <property type="match status" value="2"/>
</dbReference>
<reference evidence="2 3" key="1">
    <citation type="submission" date="2017-07" db="EMBL/GenBank/DDBJ databases">
        <title>Mechanisms for carbon and nitrogen cycling indicate functional differentiation within the Candidate Phyla Radiation.</title>
        <authorList>
            <person name="Danczak R.E."/>
            <person name="Johnston M.D."/>
            <person name="Kenah C."/>
            <person name="Slattery M."/>
            <person name="Wrighton K.C."/>
            <person name="Wilkins M.J."/>
        </authorList>
    </citation>
    <scope>NUCLEOTIDE SEQUENCE [LARGE SCALE GENOMIC DNA]</scope>
    <source>
        <strain evidence="2">Gr01-1014_77</strain>
    </source>
</reference>
<evidence type="ECO:0008006" key="4">
    <source>
        <dbReference type="Google" id="ProtNLM"/>
    </source>
</evidence>
<dbReference type="EMBL" id="VMFF01000017">
    <property type="protein sequence ID" value="TSC66031.1"/>
    <property type="molecule type" value="Genomic_DNA"/>
</dbReference>
<accession>A0A554JCK8</accession>
<dbReference type="Proteomes" id="UP000319613">
    <property type="component" value="Unassembled WGS sequence"/>
</dbReference>